<feature type="domain" description="Creatinase N-terminal" evidence="2">
    <location>
        <begin position="14"/>
        <end position="138"/>
    </location>
</feature>
<dbReference type="Pfam" id="PF00557">
    <property type="entry name" value="Peptidase_M24"/>
    <property type="match status" value="1"/>
</dbReference>
<dbReference type="Pfam" id="PF01321">
    <property type="entry name" value="Creatinase_N"/>
    <property type="match status" value="1"/>
</dbReference>
<dbReference type="Gene3D" id="3.90.230.10">
    <property type="entry name" value="Creatinase/methionine aminopeptidase superfamily"/>
    <property type="match status" value="1"/>
</dbReference>
<dbReference type="Gene3D" id="3.40.350.10">
    <property type="entry name" value="Creatinase/prolidase N-terminal domain"/>
    <property type="match status" value="1"/>
</dbReference>
<evidence type="ECO:0000259" key="2">
    <source>
        <dbReference type="Pfam" id="PF01321"/>
    </source>
</evidence>
<dbReference type="PANTHER" id="PTHR46112:SF2">
    <property type="entry name" value="XAA-PRO AMINOPEPTIDASE P-RELATED"/>
    <property type="match status" value="1"/>
</dbReference>
<proteinExistence type="predicted"/>
<organism evidence="3">
    <name type="scientific">uncultured Desulfobacteraceae bacterium</name>
    <dbReference type="NCBI Taxonomy" id="218296"/>
    <lineage>
        <taxon>Bacteria</taxon>
        <taxon>Pseudomonadati</taxon>
        <taxon>Thermodesulfobacteriota</taxon>
        <taxon>Desulfobacteria</taxon>
        <taxon>Desulfobacterales</taxon>
        <taxon>Desulfobacteraceae</taxon>
        <taxon>environmental samples</taxon>
    </lineage>
</organism>
<dbReference type="InterPro" id="IPR000587">
    <property type="entry name" value="Creatinase_N"/>
</dbReference>
<dbReference type="AlphaFoldDB" id="A0A484HH45"/>
<dbReference type="SUPFAM" id="SSF53092">
    <property type="entry name" value="Creatinase/prolidase N-terminal domain"/>
    <property type="match status" value="1"/>
</dbReference>
<keyword evidence="3" id="KW-0378">Hydrolase</keyword>
<dbReference type="InterPro" id="IPR029149">
    <property type="entry name" value="Creatin/AminoP/Spt16_N"/>
</dbReference>
<keyword evidence="3" id="KW-0645">Protease</keyword>
<gene>
    <name evidence="3" type="ORF">EPICR_40173</name>
</gene>
<evidence type="ECO:0000313" key="3">
    <source>
        <dbReference type="EMBL" id="VEN74589.1"/>
    </source>
</evidence>
<dbReference type="GO" id="GO:0004177">
    <property type="term" value="F:aminopeptidase activity"/>
    <property type="evidence" value="ECO:0007669"/>
    <property type="project" value="UniProtKB-KW"/>
</dbReference>
<accession>A0A484HH45</accession>
<dbReference type="SUPFAM" id="SSF55920">
    <property type="entry name" value="Creatinase/aminopeptidase"/>
    <property type="match status" value="1"/>
</dbReference>
<evidence type="ECO:0000259" key="1">
    <source>
        <dbReference type="Pfam" id="PF00557"/>
    </source>
</evidence>
<dbReference type="InterPro" id="IPR036005">
    <property type="entry name" value="Creatinase/aminopeptidase-like"/>
</dbReference>
<keyword evidence="3" id="KW-0031">Aminopeptidase</keyword>
<dbReference type="InterPro" id="IPR050659">
    <property type="entry name" value="Peptidase_M24B"/>
</dbReference>
<feature type="domain" description="Peptidase M24" evidence="1">
    <location>
        <begin position="147"/>
        <end position="380"/>
    </location>
</feature>
<dbReference type="InterPro" id="IPR000994">
    <property type="entry name" value="Pept_M24"/>
</dbReference>
<dbReference type="PANTHER" id="PTHR46112">
    <property type="entry name" value="AMINOPEPTIDASE"/>
    <property type="match status" value="1"/>
</dbReference>
<reference evidence="3" key="1">
    <citation type="submission" date="2019-01" db="EMBL/GenBank/DDBJ databases">
        <authorList>
            <consortium name="Genoscope - CEA"/>
            <person name="William W."/>
        </authorList>
    </citation>
    <scope>NUCLEOTIDE SEQUENCE</scope>
    <source>
        <strain evidence="3">CR-1</strain>
    </source>
</reference>
<protein>
    <submittedName>
        <fullName evidence="3">Xaa-Pro aminopeptidase</fullName>
    </submittedName>
</protein>
<dbReference type="EMBL" id="CAACVI010000034">
    <property type="protein sequence ID" value="VEN74589.1"/>
    <property type="molecule type" value="Genomic_DNA"/>
</dbReference>
<name>A0A484HH45_9BACT</name>
<sequence>MNEGIKNKDLFLKRMSRLRQDLEKNGFGACLLAYSRDIFYHTGTAQPAFLAVSPDDCALFVKSGMDFVLNETFLDPSMIVEERKLSGVYNAFFSGLKNKKIGLELDVLTALEFMELQAIFKGARFENISPLILARRAVKDPFEVAQTRRGGLATLRGYEAARAALRPGVTELALSAAVEHAHRLAGHEGSFFFRMRDFFMSAGPVGAGEALKRNSGVLYSLTGTGQSASVPAGPSGRPIREGENVIIDIPCHINGYHVDHTRSFVAGKASPDARACYDDLKEISDFLISEVIRPGAACADIYGAAVDRAKKLGRDKAFLRFGNGKRSVLAGHGVGLEVNEPPIILSKSREKIVENHILAVELHMMDDKAGVLKIEDTIHVGAGGNEILTVSPRGLFESG</sequence>
<dbReference type="CDD" id="cd01066">
    <property type="entry name" value="APP_MetAP"/>
    <property type="match status" value="1"/>
</dbReference>